<dbReference type="InterPro" id="IPR026870">
    <property type="entry name" value="Zinc_ribbon_dom"/>
</dbReference>
<dbReference type="InterPro" id="IPR047676">
    <property type="entry name" value="FxLYD_dom"/>
</dbReference>
<accession>A0A3D9KRG8</accession>
<name>A0A3D9KRG8_9BACL</name>
<dbReference type="OrthoDB" id="1822804at2"/>
<dbReference type="InterPro" id="IPR011990">
    <property type="entry name" value="TPR-like_helical_dom_sf"/>
</dbReference>
<dbReference type="AlphaFoldDB" id="A0A3D9KRG8"/>
<feature type="domain" description="Zinc-ribbon" evidence="3">
    <location>
        <begin position="2"/>
        <end position="24"/>
    </location>
</feature>
<feature type="transmembrane region" description="Helical" evidence="2">
    <location>
        <begin position="80"/>
        <end position="103"/>
    </location>
</feature>
<keyword evidence="1" id="KW-0175">Coiled coil</keyword>
<keyword evidence="2" id="KW-0812">Transmembrane</keyword>
<comment type="caution">
    <text evidence="4">The sequence shown here is derived from an EMBL/GenBank/DDBJ whole genome shotgun (WGS) entry which is preliminary data.</text>
</comment>
<evidence type="ECO:0000313" key="4">
    <source>
        <dbReference type="EMBL" id="RED89271.1"/>
    </source>
</evidence>
<proteinExistence type="predicted"/>
<keyword evidence="2" id="KW-0472">Membrane</keyword>
<evidence type="ECO:0000256" key="2">
    <source>
        <dbReference type="SAM" id="Phobius"/>
    </source>
</evidence>
<dbReference type="RefSeq" id="WP_116058728.1">
    <property type="nucleotide sequence ID" value="NZ_QRDZ01000001.1"/>
</dbReference>
<evidence type="ECO:0000313" key="5">
    <source>
        <dbReference type="Proteomes" id="UP000256977"/>
    </source>
</evidence>
<dbReference type="EMBL" id="QRDZ01000001">
    <property type="protein sequence ID" value="RED89271.1"/>
    <property type="molecule type" value="Genomic_DNA"/>
</dbReference>
<gene>
    <name evidence="4" type="ORF">DFP98_101246</name>
</gene>
<keyword evidence="2" id="KW-1133">Transmembrane helix</keyword>
<dbReference type="NCBIfam" id="NF038353">
    <property type="entry name" value="FxLYD_dom"/>
    <property type="match status" value="1"/>
</dbReference>
<dbReference type="InterPro" id="IPR019734">
    <property type="entry name" value="TPR_rpt"/>
</dbReference>
<dbReference type="SUPFAM" id="SSF48452">
    <property type="entry name" value="TPR-like"/>
    <property type="match status" value="1"/>
</dbReference>
<dbReference type="SMART" id="SM00028">
    <property type="entry name" value="TPR"/>
    <property type="match status" value="2"/>
</dbReference>
<reference evidence="4 5" key="1">
    <citation type="submission" date="2018-07" db="EMBL/GenBank/DDBJ databases">
        <title>Genomic Encyclopedia of Type Strains, Phase III (KMG-III): the genomes of soil and plant-associated and newly described type strains.</title>
        <authorList>
            <person name="Whitman W."/>
        </authorList>
    </citation>
    <scope>NUCLEOTIDE SEQUENCE [LARGE SCALE GENOMIC DNA]</scope>
    <source>
        <strain evidence="4 5">CECT 7287</strain>
    </source>
</reference>
<dbReference type="Pfam" id="PF13240">
    <property type="entry name" value="Zn_Ribbon_1"/>
    <property type="match status" value="1"/>
</dbReference>
<evidence type="ECO:0000256" key="1">
    <source>
        <dbReference type="SAM" id="Coils"/>
    </source>
</evidence>
<sequence length="424" mass="46796">MFCLKCGTELPEGSKFCNHCGASLAAVGQTEEMKERTDPAGIPEENETAVALDPALNGRGIQDYIGDTTANPASRKRVPILVYVLPIVSLVIVAALLGSIYAYQKSVNRQVEELLQQGEQLALDGKLAEGKAAIEKALEKRPDHRVLLADQKLLTDAIALQARLDDADKQRKGKKFDEAIKEIDSLQKELASRSGPVFQKLVAAVDTKKEEVVVEQVVAGLPAKKAVEELAPLFNVIRDYKGEAAQKAANQIKQKIADIAYEKASAELSDKQFANALVTLEEALKFDESNKKLTTLKTTVEQKKQSFEEAENRRIEEAIEKANQEDLANRTEAVELVSVDAFTDEYGYFIVEGTIKNRATRSISSVLLYFDILDESGEAVDQASVYVSPEFLASGDEGDFYAEFYNYEDNMSSVNVNRAEWQLN</sequence>
<feature type="coiled-coil region" evidence="1">
    <location>
        <begin position="293"/>
        <end position="325"/>
    </location>
</feature>
<evidence type="ECO:0000259" key="3">
    <source>
        <dbReference type="Pfam" id="PF13240"/>
    </source>
</evidence>
<organism evidence="4 5">
    <name type="scientific">Cohnella phaseoli</name>
    <dbReference type="NCBI Taxonomy" id="456490"/>
    <lineage>
        <taxon>Bacteria</taxon>
        <taxon>Bacillati</taxon>
        <taxon>Bacillota</taxon>
        <taxon>Bacilli</taxon>
        <taxon>Bacillales</taxon>
        <taxon>Paenibacillaceae</taxon>
        <taxon>Cohnella</taxon>
    </lineage>
</organism>
<keyword evidence="5" id="KW-1185">Reference proteome</keyword>
<dbReference type="Proteomes" id="UP000256977">
    <property type="component" value="Unassembled WGS sequence"/>
</dbReference>
<protein>
    <submittedName>
        <fullName evidence="4">Zinc ribbon protein</fullName>
    </submittedName>
</protein>